<protein>
    <submittedName>
        <fullName evidence="3">AGE family epimerase/isomerase</fullName>
    </submittedName>
</protein>
<dbReference type="GO" id="GO:0016853">
    <property type="term" value="F:isomerase activity"/>
    <property type="evidence" value="ECO:0007669"/>
    <property type="project" value="UniProtKB-KW"/>
</dbReference>
<sequence>MVDELAELSHRLHSWVLTEGFPLWWDKGAAPNGGGFYEALDAYTTPDTITPLEYPRRARVQPRQIYCYISAQRLGWQGPWRRAVDHGVGFYEGNYRLKDGTYAALVDGSGKILKRNFNLYDQAFALFALSHMAQALPDQTEQFCAQAERLLDVLYARFHHCQGGFHESDPPTAPLGANPHMHLLEAALAWEETGLPPGPRFAQLADEIVDLCLTKFISSETGAVREDYDLTWQAYDSVLGRRIEPGHQFEWAWLLLRWSLRRDDPRILPIAQRLFSNASHFGVCRRRQVAIMALNDDFSPQDEVARLWAQTEWLKSALLLAHLTSGIARNAYRDQAISAGRSLERFLSGPVPGTWYDKIDPDDSYRAEPSPASSFYHIIGAILELIRLSPSLAR</sequence>
<dbReference type="Pfam" id="PF07221">
    <property type="entry name" value="GlcNAc_2-epim"/>
    <property type="match status" value="1"/>
</dbReference>
<evidence type="ECO:0000256" key="1">
    <source>
        <dbReference type="ARBA" id="ARBA00008558"/>
    </source>
</evidence>
<dbReference type="InterPro" id="IPR010819">
    <property type="entry name" value="AGE/CE"/>
</dbReference>
<dbReference type="InterPro" id="IPR012341">
    <property type="entry name" value="6hp_glycosidase-like_sf"/>
</dbReference>
<dbReference type="EMBL" id="JAFLNF010000010">
    <property type="protein sequence ID" value="MBO0347328.1"/>
    <property type="molecule type" value="Genomic_DNA"/>
</dbReference>
<evidence type="ECO:0000313" key="3">
    <source>
        <dbReference type="EMBL" id="MBO0347328.1"/>
    </source>
</evidence>
<keyword evidence="4" id="KW-1185">Reference proteome</keyword>
<dbReference type="RefSeq" id="WP_206944330.1">
    <property type="nucleotide sequence ID" value="NZ_JAFLNF010000010.1"/>
</dbReference>
<evidence type="ECO:0000313" key="4">
    <source>
        <dbReference type="Proteomes" id="UP000664779"/>
    </source>
</evidence>
<keyword evidence="2" id="KW-0413">Isomerase</keyword>
<comment type="caution">
    <text evidence="3">The sequence shown here is derived from an EMBL/GenBank/DDBJ whole genome shotgun (WGS) entry which is preliminary data.</text>
</comment>
<name>A0A939ETF5_9HYPH</name>
<dbReference type="Gene3D" id="1.50.10.10">
    <property type="match status" value="1"/>
</dbReference>
<comment type="similarity">
    <text evidence="1">Belongs to the N-acylglucosamine 2-epimerase family.</text>
</comment>
<gene>
    <name evidence="3" type="ORF">J0X15_19015</name>
</gene>
<accession>A0A939ETF5</accession>
<dbReference type="GO" id="GO:0005975">
    <property type="term" value="P:carbohydrate metabolic process"/>
    <property type="evidence" value="ECO:0007669"/>
    <property type="project" value="InterPro"/>
</dbReference>
<reference evidence="3" key="1">
    <citation type="submission" date="2021-03" db="EMBL/GenBank/DDBJ databases">
        <title>Roseibium sp. CAU 1637 isolated from Incheon.</title>
        <authorList>
            <person name="Kim W."/>
        </authorList>
    </citation>
    <scope>NUCLEOTIDE SEQUENCE</scope>
    <source>
        <strain evidence="3">CAU 1637</strain>
    </source>
</reference>
<evidence type="ECO:0000256" key="2">
    <source>
        <dbReference type="ARBA" id="ARBA00023235"/>
    </source>
</evidence>
<dbReference type="AlphaFoldDB" id="A0A939ETF5"/>
<organism evidence="3 4">
    <name type="scientific">Roseibium limicola</name>
    <dbReference type="NCBI Taxonomy" id="2816037"/>
    <lineage>
        <taxon>Bacteria</taxon>
        <taxon>Pseudomonadati</taxon>
        <taxon>Pseudomonadota</taxon>
        <taxon>Alphaproteobacteria</taxon>
        <taxon>Hyphomicrobiales</taxon>
        <taxon>Stappiaceae</taxon>
        <taxon>Roseibium</taxon>
    </lineage>
</organism>
<dbReference type="InterPro" id="IPR008928">
    <property type="entry name" value="6-hairpin_glycosidase_sf"/>
</dbReference>
<dbReference type="SUPFAM" id="SSF48208">
    <property type="entry name" value="Six-hairpin glycosidases"/>
    <property type="match status" value="1"/>
</dbReference>
<dbReference type="Proteomes" id="UP000664779">
    <property type="component" value="Unassembled WGS sequence"/>
</dbReference>
<proteinExistence type="inferred from homology"/>
<dbReference type="PANTHER" id="PTHR15108">
    <property type="entry name" value="N-ACYLGLUCOSAMINE-2-EPIMERASE"/>
    <property type="match status" value="1"/>
</dbReference>